<keyword evidence="1" id="KW-1133">Transmembrane helix</keyword>
<feature type="transmembrane region" description="Helical" evidence="1">
    <location>
        <begin position="104"/>
        <end position="126"/>
    </location>
</feature>
<protein>
    <submittedName>
        <fullName evidence="2">Uncharacterized protein</fullName>
    </submittedName>
</protein>
<reference evidence="2" key="1">
    <citation type="submission" date="2018-05" db="EMBL/GenBank/DDBJ databases">
        <authorList>
            <person name="Lanie J.A."/>
            <person name="Ng W.-L."/>
            <person name="Kazmierczak K.M."/>
            <person name="Andrzejewski T.M."/>
            <person name="Davidsen T.M."/>
            <person name="Wayne K.J."/>
            <person name="Tettelin H."/>
            <person name="Glass J.I."/>
            <person name="Rusch D."/>
            <person name="Podicherti R."/>
            <person name="Tsui H.-C.T."/>
            <person name="Winkler M.E."/>
        </authorList>
    </citation>
    <scope>NUCLEOTIDE SEQUENCE</scope>
</reference>
<keyword evidence="1" id="KW-0472">Membrane</keyword>
<organism evidence="2">
    <name type="scientific">marine metagenome</name>
    <dbReference type="NCBI Taxonomy" id="408172"/>
    <lineage>
        <taxon>unclassified sequences</taxon>
        <taxon>metagenomes</taxon>
        <taxon>ecological metagenomes</taxon>
    </lineage>
</organism>
<dbReference type="AlphaFoldDB" id="A0A382IHF9"/>
<evidence type="ECO:0000256" key="1">
    <source>
        <dbReference type="SAM" id="Phobius"/>
    </source>
</evidence>
<name>A0A382IHF9_9ZZZZ</name>
<feature type="transmembrane region" description="Helical" evidence="1">
    <location>
        <begin position="78"/>
        <end position="98"/>
    </location>
</feature>
<accession>A0A382IHF9</accession>
<keyword evidence="1" id="KW-0812">Transmembrane</keyword>
<gene>
    <name evidence="2" type="ORF">METZ01_LOCUS251521</name>
</gene>
<sequence length="145" mass="16365">MVISCILLIITGLQGYFQFMILQASHQQFALFSTIFYMFSETLIMFFFIGSGTAIKKEVTQSNIPTSAYEKVKRTKKILFPHLTLNMLLVGVVFILGGAVQTGFISGMVHGVLFIITFFHFLYTILVQHIGFKENVDLVIELANL</sequence>
<dbReference type="EMBL" id="UINC01067215">
    <property type="protein sequence ID" value="SVB98667.1"/>
    <property type="molecule type" value="Genomic_DNA"/>
</dbReference>
<evidence type="ECO:0000313" key="2">
    <source>
        <dbReference type="EMBL" id="SVB98667.1"/>
    </source>
</evidence>
<proteinExistence type="predicted"/>
<feature type="transmembrane region" description="Helical" evidence="1">
    <location>
        <begin position="31"/>
        <end position="49"/>
    </location>
</feature>
<feature type="non-terminal residue" evidence="2">
    <location>
        <position position="145"/>
    </location>
</feature>